<dbReference type="PANTHER" id="PTHR43213">
    <property type="entry name" value="BIFUNCTIONAL DTTP/UTP PYROPHOSPHATASE/METHYLTRANSFERASE PROTEIN-RELATED"/>
    <property type="match status" value="1"/>
</dbReference>
<keyword evidence="3 4" id="KW-0546">Nucleotide metabolism</keyword>
<dbReference type="Proteomes" id="UP000245125">
    <property type="component" value="Unassembled WGS sequence"/>
</dbReference>
<dbReference type="Gene3D" id="3.90.950.10">
    <property type="match status" value="1"/>
</dbReference>
<keyword evidence="2 4" id="KW-0378">Hydrolase</keyword>
<gene>
    <name evidence="5" type="ORF">NBG4_20086</name>
</gene>
<comment type="catalytic activity">
    <reaction evidence="4">
        <text>dTTP + H2O = dTMP + diphosphate + H(+)</text>
        <dbReference type="Rhea" id="RHEA:28534"/>
        <dbReference type="ChEBI" id="CHEBI:15377"/>
        <dbReference type="ChEBI" id="CHEBI:15378"/>
        <dbReference type="ChEBI" id="CHEBI:33019"/>
        <dbReference type="ChEBI" id="CHEBI:37568"/>
        <dbReference type="ChEBI" id="CHEBI:63528"/>
        <dbReference type="EC" id="3.6.1.9"/>
    </reaction>
</comment>
<dbReference type="GO" id="GO:0005737">
    <property type="term" value="C:cytoplasm"/>
    <property type="evidence" value="ECO:0007669"/>
    <property type="project" value="UniProtKB-SubCell"/>
</dbReference>
<organism evidence="5 6">
    <name type="scientific">Candidatus Sulfobium mesophilum</name>
    <dbReference type="NCBI Taxonomy" id="2016548"/>
    <lineage>
        <taxon>Bacteria</taxon>
        <taxon>Pseudomonadati</taxon>
        <taxon>Nitrospirota</taxon>
        <taxon>Nitrospiria</taxon>
        <taxon>Nitrospirales</taxon>
        <taxon>Nitrospiraceae</taxon>
        <taxon>Candidatus Sulfobium</taxon>
    </lineage>
</organism>
<feature type="site" description="Important for substrate specificity" evidence="4">
    <location>
        <position position="15"/>
    </location>
</feature>
<dbReference type="PIRSF" id="PIRSF006305">
    <property type="entry name" value="Maf"/>
    <property type="match status" value="1"/>
</dbReference>
<sequence>MSDERKIVLASTSPRRKELLALTGLHFSVDQSDYEETLAPNVEPRQLARRLSLEKAKAVAEKYSDALIIAADTFIVCRHSLLGKPHTSVEAARMLTLLSGRRHSVITGFTIIDTATGKRVSRSVLTKVWFRKLTKKETMSYVRTGEPLDKAGAYAIQGLGSMLVERIDGDYFNVIGLPLSSLAEALKKFGVYVL</sequence>
<accession>A0A2U3QG00</accession>
<protein>
    <recommendedName>
        <fullName evidence="4">dTTP/UTP pyrophosphatase</fullName>
        <shortName evidence="4">dTTPase/UTPase</shortName>
        <ecNumber evidence="4">3.6.1.9</ecNumber>
    </recommendedName>
    <alternativeName>
        <fullName evidence="4">Nucleoside triphosphate pyrophosphatase</fullName>
    </alternativeName>
    <alternativeName>
        <fullName evidence="4">Nucleotide pyrophosphatase</fullName>
        <shortName evidence="4">Nucleotide PPase</shortName>
    </alternativeName>
</protein>
<dbReference type="InterPro" id="IPR029001">
    <property type="entry name" value="ITPase-like_fam"/>
</dbReference>
<dbReference type="SUPFAM" id="SSF52972">
    <property type="entry name" value="ITPase-like"/>
    <property type="match status" value="1"/>
</dbReference>
<dbReference type="Pfam" id="PF02545">
    <property type="entry name" value="Maf"/>
    <property type="match status" value="1"/>
</dbReference>
<reference evidence="6" key="1">
    <citation type="submission" date="2018-03" db="EMBL/GenBank/DDBJ databases">
        <authorList>
            <person name="Zecchin S."/>
        </authorList>
    </citation>
    <scope>NUCLEOTIDE SEQUENCE [LARGE SCALE GENOMIC DNA]</scope>
</reference>
<feature type="site" description="Important for substrate specificity" evidence="4">
    <location>
        <position position="157"/>
    </location>
</feature>
<dbReference type="CDD" id="cd00555">
    <property type="entry name" value="Maf"/>
    <property type="match status" value="1"/>
</dbReference>
<evidence type="ECO:0000256" key="4">
    <source>
        <dbReference type="HAMAP-Rule" id="MF_00528"/>
    </source>
</evidence>
<keyword evidence="6" id="KW-1185">Reference proteome</keyword>
<dbReference type="GO" id="GO:0036221">
    <property type="term" value="F:UTP diphosphatase activity"/>
    <property type="evidence" value="ECO:0007669"/>
    <property type="project" value="RHEA"/>
</dbReference>
<comment type="subcellular location">
    <subcellularLocation>
        <location evidence="4">Cytoplasm</location>
    </subcellularLocation>
</comment>
<comment type="function">
    <text evidence="4">Nucleoside triphosphate pyrophosphatase that hydrolyzes dTTP and UTP. May have a dual role in cell division arrest and in preventing the incorporation of modified nucleotides into cellular nucleic acids.</text>
</comment>
<comment type="cofactor">
    <cofactor evidence="1 4">
        <name>a divalent metal cation</name>
        <dbReference type="ChEBI" id="CHEBI:60240"/>
    </cofactor>
</comment>
<dbReference type="EMBL" id="OUUY01000064">
    <property type="protein sequence ID" value="SPQ00280.1"/>
    <property type="molecule type" value="Genomic_DNA"/>
</dbReference>
<comment type="catalytic activity">
    <reaction evidence="4">
        <text>UTP + H2O = UMP + diphosphate + H(+)</text>
        <dbReference type="Rhea" id="RHEA:29395"/>
        <dbReference type="ChEBI" id="CHEBI:15377"/>
        <dbReference type="ChEBI" id="CHEBI:15378"/>
        <dbReference type="ChEBI" id="CHEBI:33019"/>
        <dbReference type="ChEBI" id="CHEBI:46398"/>
        <dbReference type="ChEBI" id="CHEBI:57865"/>
        <dbReference type="EC" id="3.6.1.9"/>
    </reaction>
</comment>
<dbReference type="OrthoDB" id="9807767at2"/>
<comment type="caution">
    <text evidence="4">Lacks conserved residue(s) required for the propagation of feature annotation.</text>
</comment>
<dbReference type="GO" id="GO:0009117">
    <property type="term" value="P:nucleotide metabolic process"/>
    <property type="evidence" value="ECO:0007669"/>
    <property type="project" value="UniProtKB-KW"/>
</dbReference>
<evidence type="ECO:0000313" key="6">
    <source>
        <dbReference type="Proteomes" id="UP000245125"/>
    </source>
</evidence>
<dbReference type="GO" id="GO:0036218">
    <property type="term" value="F:dTTP diphosphatase activity"/>
    <property type="evidence" value="ECO:0007669"/>
    <property type="project" value="RHEA"/>
</dbReference>
<dbReference type="HAMAP" id="MF_00528">
    <property type="entry name" value="Maf"/>
    <property type="match status" value="1"/>
</dbReference>
<proteinExistence type="inferred from homology"/>
<evidence type="ECO:0000313" key="5">
    <source>
        <dbReference type="EMBL" id="SPQ00280.1"/>
    </source>
</evidence>
<dbReference type="AlphaFoldDB" id="A0A2U3QG00"/>
<dbReference type="PANTHER" id="PTHR43213:SF5">
    <property type="entry name" value="BIFUNCTIONAL DTTP_UTP PYROPHOSPHATASE_METHYLTRANSFERASE PROTEIN-RELATED"/>
    <property type="match status" value="1"/>
</dbReference>
<evidence type="ECO:0000256" key="3">
    <source>
        <dbReference type="ARBA" id="ARBA00023080"/>
    </source>
</evidence>
<comment type="similarity">
    <text evidence="4">Belongs to the Maf family. YhdE subfamily.</text>
</comment>
<feature type="active site" description="Proton acceptor" evidence="4">
    <location>
        <position position="72"/>
    </location>
</feature>
<evidence type="ECO:0000256" key="2">
    <source>
        <dbReference type="ARBA" id="ARBA00022801"/>
    </source>
</evidence>
<dbReference type="NCBIfam" id="TIGR00172">
    <property type="entry name" value="maf"/>
    <property type="match status" value="1"/>
</dbReference>
<evidence type="ECO:0000256" key="1">
    <source>
        <dbReference type="ARBA" id="ARBA00001968"/>
    </source>
</evidence>
<feature type="site" description="Important for substrate specificity" evidence="4">
    <location>
        <position position="73"/>
    </location>
</feature>
<dbReference type="InterPro" id="IPR003697">
    <property type="entry name" value="Maf-like"/>
</dbReference>
<dbReference type="EC" id="3.6.1.9" evidence="4"/>
<name>A0A2U3QG00_9BACT</name>
<keyword evidence="4" id="KW-0963">Cytoplasm</keyword>